<feature type="compositionally biased region" description="Pro residues" evidence="1">
    <location>
        <begin position="66"/>
        <end position="98"/>
    </location>
</feature>
<dbReference type="Proteomes" id="UP001501442">
    <property type="component" value="Unassembled WGS sequence"/>
</dbReference>
<accession>A0ABP8UVP3</accession>
<evidence type="ECO:0000313" key="4">
    <source>
        <dbReference type="Proteomes" id="UP001501442"/>
    </source>
</evidence>
<evidence type="ECO:0000313" key="3">
    <source>
        <dbReference type="EMBL" id="GAA4640676.1"/>
    </source>
</evidence>
<name>A0ABP8UVP3_9ACTN</name>
<dbReference type="EMBL" id="BAABHK010000035">
    <property type="protein sequence ID" value="GAA4640676.1"/>
    <property type="molecule type" value="Genomic_DNA"/>
</dbReference>
<reference evidence="4" key="1">
    <citation type="journal article" date="2019" name="Int. J. Syst. Evol. Microbiol.">
        <title>The Global Catalogue of Microorganisms (GCM) 10K type strain sequencing project: providing services to taxonomists for standard genome sequencing and annotation.</title>
        <authorList>
            <consortium name="The Broad Institute Genomics Platform"/>
            <consortium name="The Broad Institute Genome Sequencing Center for Infectious Disease"/>
            <person name="Wu L."/>
            <person name="Ma J."/>
        </authorList>
    </citation>
    <scope>NUCLEOTIDE SEQUENCE [LARGE SCALE GENOMIC DNA]</scope>
    <source>
        <strain evidence="4">JCM 17939</strain>
    </source>
</reference>
<keyword evidence="4" id="KW-1185">Reference proteome</keyword>
<dbReference type="RefSeq" id="WP_345444535.1">
    <property type="nucleotide sequence ID" value="NZ_BAABHK010000035.1"/>
</dbReference>
<keyword evidence="2" id="KW-0812">Transmembrane</keyword>
<comment type="caution">
    <text evidence="3">The sequence shown here is derived from an EMBL/GenBank/DDBJ whole genome shotgun (WGS) entry which is preliminary data.</text>
</comment>
<proteinExistence type="predicted"/>
<feature type="region of interest" description="Disordered" evidence="1">
    <location>
        <begin position="36"/>
        <end position="120"/>
    </location>
</feature>
<feature type="transmembrane region" description="Helical" evidence="2">
    <location>
        <begin position="14"/>
        <end position="31"/>
    </location>
</feature>
<organism evidence="3 4">
    <name type="scientific">Actinoallomurus vinaceus</name>
    <dbReference type="NCBI Taxonomy" id="1080074"/>
    <lineage>
        <taxon>Bacteria</taxon>
        <taxon>Bacillati</taxon>
        <taxon>Actinomycetota</taxon>
        <taxon>Actinomycetes</taxon>
        <taxon>Streptosporangiales</taxon>
        <taxon>Thermomonosporaceae</taxon>
        <taxon>Actinoallomurus</taxon>
    </lineage>
</organism>
<protein>
    <submittedName>
        <fullName evidence="3">Uncharacterized protein</fullName>
    </submittedName>
</protein>
<evidence type="ECO:0000256" key="2">
    <source>
        <dbReference type="SAM" id="Phobius"/>
    </source>
</evidence>
<feature type="compositionally biased region" description="Low complexity" evidence="1">
    <location>
        <begin position="43"/>
        <end position="52"/>
    </location>
</feature>
<gene>
    <name evidence="3" type="ORF">GCM10023196_107160</name>
</gene>
<keyword evidence="2" id="KW-1133">Transmembrane helix</keyword>
<keyword evidence="2" id="KW-0472">Membrane</keyword>
<sequence>MSDTGPTPFPLIDVVYLIILAKVILAICFVARARQRRRMSQYGGPPQAWQQPGTPPGPPQAWQQPGTPPGPYWSPQGGQPPYPPQPPAQGYDGPPPPGHAGQPPQGPGGSEGWAPPDEPR</sequence>
<evidence type="ECO:0000256" key="1">
    <source>
        <dbReference type="SAM" id="MobiDB-lite"/>
    </source>
</evidence>